<keyword evidence="2" id="KW-1185">Reference proteome</keyword>
<dbReference type="Gene3D" id="2.30.30.830">
    <property type="match status" value="1"/>
</dbReference>
<reference evidence="1 2" key="1">
    <citation type="journal article" date="2013" name="Genome Announc.">
        <title>Genome Sequence of the Pyrene- and Fluoranthene-Degrading Bacterium Cycloclasticus sp. Strain PY97M.</title>
        <authorList>
            <person name="Cui Z."/>
            <person name="Xu G."/>
            <person name="Li Q."/>
            <person name="Gao W."/>
            <person name="Zheng L."/>
        </authorList>
    </citation>
    <scope>NUCLEOTIDE SEQUENCE [LARGE SCALE GENOMIC DNA]</scope>
    <source>
        <strain evidence="1 2">PY97M</strain>
    </source>
</reference>
<evidence type="ECO:0000313" key="1">
    <source>
        <dbReference type="EMBL" id="EPD13120.1"/>
    </source>
</evidence>
<dbReference type="Proteomes" id="UP000015462">
    <property type="component" value="Unassembled WGS sequence"/>
</dbReference>
<dbReference type="PROSITE" id="PS51257">
    <property type="entry name" value="PROKAR_LIPOPROTEIN"/>
    <property type="match status" value="1"/>
</dbReference>
<dbReference type="AlphaFoldDB" id="A0AB33Z1L2"/>
<protein>
    <submittedName>
        <fullName evidence="1">Type 4 fimbrial biogenesis protein PilP</fullName>
    </submittedName>
</protein>
<gene>
    <name evidence="1" type="ORF">L196_05745</name>
</gene>
<comment type="caution">
    <text evidence="1">The sequence shown here is derived from an EMBL/GenBank/DDBJ whole genome shotgun (WGS) entry which is preliminary data.</text>
</comment>
<dbReference type="Pfam" id="PF04351">
    <property type="entry name" value="PilP"/>
    <property type="match status" value="1"/>
</dbReference>
<accession>A0AB33Z1L2</accession>
<evidence type="ECO:0000313" key="2">
    <source>
        <dbReference type="Proteomes" id="UP000015462"/>
    </source>
</evidence>
<organism evidence="1 2">
    <name type="scientific">Cycloclasticus pugetii</name>
    <dbReference type="NCBI Taxonomy" id="34068"/>
    <lineage>
        <taxon>Bacteria</taxon>
        <taxon>Pseudomonadati</taxon>
        <taxon>Pseudomonadota</taxon>
        <taxon>Gammaproteobacteria</taxon>
        <taxon>Thiotrichales</taxon>
        <taxon>Piscirickettsiaceae</taxon>
        <taxon>Cycloclasticus</taxon>
    </lineage>
</organism>
<name>A0AB33Z1L2_9GAMM</name>
<dbReference type="EMBL" id="ASHL01000004">
    <property type="protein sequence ID" value="EPD13120.1"/>
    <property type="molecule type" value="Genomic_DNA"/>
</dbReference>
<sequence length="176" mass="19855">MARLKLNKLLILIMLTLLMGGCVSEEFDDLKAYISQVKSKPATPIEPMPVIKSYESYSYVADGLRNPFEKLDEPQAIEKMMSVEGPGPDLEREKEELEAYPLDTLRMVGTLSKDNEQWALVKANDGVIHRVQAGNYLGQNFGKIIRIQDQQIDLAEWVATTAGKWREREASLALVE</sequence>
<dbReference type="InterPro" id="IPR007446">
    <property type="entry name" value="PilP"/>
</dbReference>
<proteinExistence type="predicted"/>
<dbReference type="PIRSF" id="PIRSF016481">
    <property type="entry name" value="Pilus_assembly_PilP"/>
    <property type="match status" value="1"/>
</dbReference>